<dbReference type="AlphaFoldDB" id="A0A2Z4XYC5"/>
<reference evidence="4 6" key="1">
    <citation type="submission" date="2017-06" db="EMBL/GenBank/DDBJ databases">
        <title>Complete genome of Francisella adeliensis.</title>
        <authorList>
            <person name="Vallesi A."/>
            <person name="Sjodin A."/>
        </authorList>
    </citation>
    <scope>NUCLEOTIDE SEQUENCE [LARGE SCALE GENOMIC DNA]</scope>
    <source>
        <strain evidence="4 6">FDC440</strain>
    </source>
</reference>
<gene>
    <name evidence="4" type="ORF">CDH04_03270</name>
    <name evidence="5" type="ORF">FZC43_03270</name>
</gene>
<dbReference type="Proteomes" id="UP000251120">
    <property type="component" value="Chromosome"/>
</dbReference>
<dbReference type="InterPro" id="IPR001568">
    <property type="entry name" value="RNase_T2-like"/>
</dbReference>
<feature type="chain" id="PRO_5016284620" evidence="3">
    <location>
        <begin position="21"/>
        <end position="244"/>
    </location>
</feature>
<dbReference type="PANTHER" id="PTHR11240:SF22">
    <property type="entry name" value="RIBONUCLEASE T2"/>
    <property type="match status" value="1"/>
</dbReference>
<protein>
    <submittedName>
        <fullName evidence="4">Uncharacterized protein</fullName>
    </submittedName>
</protein>
<organism evidence="4 6">
    <name type="scientific">Francisella adeliensis</name>
    <dbReference type="NCBI Taxonomy" id="2007306"/>
    <lineage>
        <taxon>Bacteria</taxon>
        <taxon>Pseudomonadati</taxon>
        <taxon>Pseudomonadota</taxon>
        <taxon>Gammaproteobacteria</taxon>
        <taxon>Thiotrichales</taxon>
        <taxon>Francisellaceae</taxon>
        <taxon>Francisella</taxon>
    </lineage>
</organism>
<proteinExistence type="inferred from homology"/>
<comment type="similarity">
    <text evidence="1 2">Belongs to the RNase T2 family.</text>
</comment>
<keyword evidence="7" id="KW-1185">Reference proteome</keyword>
<evidence type="ECO:0000256" key="2">
    <source>
        <dbReference type="RuleBase" id="RU004328"/>
    </source>
</evidence>
<evidence type="ECO:0000313" key="6">
    <source>
        <dbReference type="Proteomes" id="UP000251120"/>
    </source>
</evidence>
<reference evidence="5 7" key="2">
    <citation type="submission" date="2019-08" db="EMBL/GenBank/DDBJ databases">
        <title>Complete genome sequences of Francisella adeliensis (FSC1325 and FSC1326).</title>
        <authorList>
            <person name="Ohrman C."/>
            <person name="Uneklint I."/>
            <person name="Vallesi A."/>
            <person name="Karlsson L."/>
            <person name="Sjodin A."/>
        </authorList>
    </citation>
    <scope>NUCLEOTIDE SEQUENCE [LARGE SCALE GENOMIC DNA]</scope>
    <source>
        <strain evidence="5 7">FSC1325</strain>
    </source>
</reference>
<dbReference type="GO" id="GO:0033897">
    <property type="term" value="F:ribonuclease T2 activity"/>
    <property type="evidence" value="ECO:0007669"/>
    <property type="project" value="InterPro"/>
</dbReference>
<evidence type="ECO:0000256" key="3">
    <source>
        <dbReference type="SAM" id="SignalP"/>
    </source>
</evidence>
<keyword evidence="3" id="KW-0732">Signal</keyword>
<accession>A0A2Z4XYC5</accession>
<sequence>MFKKSLISLFLITSSMYAFADGEKAGDFDSYKLAITWAPGFCKENQSKQECQALNKELKSDYNYAVTLHGLWPNVNGTTTYGNCTSTKFNDYQASAFNNILMNYSLPAAKYCDNTGFCLPEHEWNKHGTCQLKWDQPEYFYVQSKMLNLFRDTLVAPLENKDSVTKSELYSIILKQFPTKNIDDFDLICNPDTGMLKEIRVSLDKNIEDISNDKWRSLSKTDLSKHIIPTDNLSNYCGENIVLR</sequence>
<dbReference type="RefSeq" id="WP_112869665.1">
    <property type="nucleotide sequence ID" value="NZ_CP021781.1"/>
</dbReference>
<dbReference type="PROSITE" id="PS00531">
    <property type="entry name" value="RNASE_T2_2"/>
    <property type="match status" value="1"/>
</dbReference>
<dbReference type="InterPro" id="IPR036430">
    <property type="entry name" value="RNase_T2-like_sf"/>
</dbReference>
<dbReference type="PANTHER" id="PTHR11240">
    <property type="entry name" value="RIBONUCLEASE T2"/>
    <property type="match status" value="1"/>
</dbReference>
<dbReference type="OrthoDB" id="4720638at2"/>
<evidence type="ECO:0000313" key="7">
    <source>
        <dbReference type="Proteomes" id="UP000681131"/>
    </source>
</evidence>
<name>A0A2Z4XYC5_9GAMM</name>
<dbReference type="Proteomes" id="UP000681131">
    <property type="component" value="Chromosome"/>
</dbReference>
<dbReference type="Pfam" id="PF00445">
    <property type="entry name" value="Ribonuclease_T2"/>
    <property type="match status" value="1"/>
</dbReference>
<evidence type="ECO:0000313" key="4">
    <source>
        <dbReference type="EMBL" id="AXA33492.1"/>
    </source>
</evidence>
<dbReference type="Gene3D" id="3.90.730.10">
    <property type="entry name" value="Ribonuclease T2-like"/>
    <property type="match status" value="1"/>
</dbReference>
<dbReference type="GO" id="GO:0003723">
    <property type="term" value="F:RNA binding"/>
    <property type="evidence" value="ECO:0007669"/>
    <property type="project" value="InterPro"/>
</dbReference>
<dbReference type="InterPro" id="IPR033130">
    <property type="entry name" value="RNase_T2_His_AS_2"/>
</dbReference>
<feature type="signal peptide" evidence="3">
    <location>
        <begin position="1"/>
        <end position="20"/>
    </location>
</feature>
<dbReference type="SUPFAM" id="SSF55895">
    <property type="entry name" value="Ribonuclease Rh-like"/>
    <property type="match status" value="1"/>
</dbReference>
<evidence type="ECO:0000256" key="1">
    <source>
        <dbReference type="ARBA" id="ARBA00007469"/>
    </source>
</evidence>
<evidence type="ECO:0000313" key="5">
    <source>
        <dbReference type="EMBL" id="QIW11723.1"/>
    </source>
</evidence>
<dbReference type="KEGG" id="fad:CDH04_03270"/>
<dbReference type="EMBL" id="CP021781">
    <property type="protein sequence ID" value="AXA33492.1"/>
    <property type="molecule type" value="Genomic_DNA"/>
</dbReference>
<dbReference type="EMBL" id="CP043424">
    <property type="protein sequence ID" value="QIW11723.1"/>
    <property type="molecule type" value="Genomic_DNA"/>
</dbReference>